<feature type="chain" id="PRO_5013140884" description="Lipoprotein" evidence="1">
    <location>
        <begin position="21"/>
        <end position="139"/>
    </location>
</feature>
<keyword evidence="1" id="KW-0732">Signal</keyword>
<evidence type="ECO:0008006" key="4">
    <source>
        <dbReference type="Google" id="ProtNLM"/>
    </source>
</evidence>
<proteinExistence type="predicted"/>
<dbReference type="EMBL" id="FWFN01000007">
    <property type="protein sequence ID" value="SLN65843.1"/>
    <property type="molecule type" value="Genomic_DNA"/>
</dbReference>
<feature type="signal peptide" evidence="1">
    <location>
        <begin position="1"/>
        <end position="20"/>
    </location>
</feature>
<evidence type="ECO:0000313" key="3">
    <source>
        <dbReference type="Proteomes" id="UP000193963"/>
    </source>
</evidence>
<sequence>MRVVLLSLSCLLLLSGCGMPDPHFRHSPRVRVLIGPDTFDVRRRGRLAEAVRRNPRFAPRLGPVGPRAARAMALVTGCRVTEIRGDAAMILGSLDCGDGVGQTGVVDRQKLPPEDCEMVESWRQLGGQELALVLDCTRI</sequence>
<evidence type="ECO:0000256" key="1">
    <source>
        <dbReference type="SAM" id="SignalP"/>
    </source>
</evidence>
<reference evidence="2 3" key="1">
    <citation type="submission" date="2017-03" db="EMBL/GenBank/DDBJ databases">
        <authorList>
            <person name="Afonso C.L."/>
            <person name="Miller P.J."/>
            <person name="Scott M.A."/>
            <person name="Spackman E."/>
            <person name="Goraichik I."/>
            <person name="Dimitrov K.M."/>
            <person name="Suarez D.L."/>
            <person name="Swayne D.E."/>
        </authorList>
    </citation>
    <scope>NUCLEOTIDE SEQUENCE [LARGE SCALE GENOMIC DNA]</scope>
    <source>
        <strain evidence="2 3">CECT 7751</strain>
    </source>
</reference>
<name>A0A1X7A1D7_9RHOB</name>
<evidence type="ECO:0000313" key="2">
    <source>
        <dbReference type="EMBL" id="SLN65843.1"/>
    </source>
</evidence>
<dbReference type="AlphaFoldDB" id="A0A1X7A1D7"/>
<organism evidence="2 3">
    <name type="scientific">Pseudooceanicola marinus</name>
    <dbReference type="NCBI Taxonomy" id="396013"/>
    <lineage>
        <taxon>Bacteria</taxon>
        <taxon>Pseudomonadati</taxon>
        <taxon>Pseudomonadota</taxon>
        <taxon>Alphaproteobacteria</taxon>
        <taxon>Rhodobacterales</taxon>
        <taxon>Paracoccaceae</taxon>
        <taxon>Pseudooceanicola</taxon>
    </lineage>
</organism>
<keyword evidence="3" id="KW-1185">Reference proteome</keyword>
<dbReference type="PROSITE" id="PS51257">
    <property type="entry name" value="PROKAR_LIPOPROTEIN"/>
    <property type="match status" value="1"/>
</dbReference>
<dbReference type="Proteomes" id="UP000193963">
    <property type="component" value="Unassembled WGS sequence"/>
</dbReference>
<protein>
    <recommendedName>
        <fullName evidence="4">Lipoprotein</fullName>
    </recommendedName>
</protein>
<accession>A0A1X7A1D7</accession>
<gene>
    <name evidence="2" type="ORF">PSM7751_03390</name>
</gene>
<dbReference type="RefSeq" id="WP_198431892.1">
    <property type="nucleotide sequence ID" value="NZ_FWFN01000007.1"/>
</dbReference>